<gene>
    <name evidence="2" type="ORF">RGQ30_16760</name>
</gene>
<name>A0AA86J7Y3_9BURK</name>
<protein>
    <submittedName>
        <fullName evidence="2">Phasin family protein</fullName>
    </submittedName>
</protein>
<proteinExistence type="predicted"/>
<evidence type="ECO:0000313" key="2">
    <source>
        <dbReference type="EMBL" id="BET26175.1"/>
    </source>
</evidence>
<dbReference type="AlphaFoldDB" id="A0AA86J7Y3"/>
<reference evidence="2 3" key="1">
    <citation type="submission" date="2023-10" db="EMBL/GenBank/DDBJ databases">
        <title>Complete Genome Sequence of Limnobacter thiooxidans CS-K2T, Isolated from freshwater lake sediments in Bavaria, Germany.</title>
        <authorList>
            <person name="Naruki M."/>
            <person name="Watanabe A."/>
            <person name="Warashina T."/>
            <person name="Morita T."/>
            <person name="Arakawa K."/>
        </authorList>
    </citation>
    <scope>NUCLEOTIDE SEQUENCE [LARGE SCALE GENOMIC DNA]</scope>
    <source>
        <strain evidence="2 3">CS-K2</strain>
    </source>
</reference>
<dbReference type="EMBL" id="AP028947">
    <property type="protein sequence ID" value="BET26175.1"/>
    <property type="molecule type" value="Genomic_DNA"/>
</dbReference>
<dbReference type="InterPro" id="IPR010127">
    <property type="entry name" value="Phasin_subfam-1"/>
</dbReference>
<dbReference type="KEGG" id="lto:RGQ30_16760"/>
<dbReference type="InterPro" id="IPR018968">
    <property type="entry name" value="Phasin"/>
</dbReference>
<dbReference type="NCBIfam" id="TIGR01841">
    <property type="entry name" value="phasin"/>
    <property type="match status" value="1"/>
</dbReference>
<organism evidence="2 3">
    <name type="scientific">Limnobacter thiooxidans</name>
    <dbReference type="NCBI Taxonomy" id="131080"/>
    <lineage>
        <taxon>Bacteria</taxon>
        <taxon>Pseudomonadati</taxon>
        <taxon>Pseudomonadota</taxon>
        <taxon>Betaproteobacteria</taxon>
        <taxon>Burkholderiales</taxon>
        <taxon>Burkholderiaceae</taxon>
        <taxon>Limnobacter</taxon>
    </lineage>
</organism>
<evidence type="ECO:0000259" key="1">
    <source>
        <dbReference type="Pfam" id="PF09361"/>
    </source>
</evidence>
<dbReference type="RefSeq" id="WP_420915141.1">
    <property type="nucleotide sequence ID" value="NZ_AP028947.1"/>
</dbReference>
<sequence length="185" mass="19530">MMMTPEQILDVQKSNLEKILGLSQKSFSNVEKVVELHLNAVKSYMEDSVEAVKALSSAKDIQDFMAVSSSVAQPLSEKAVSYSKDMYALSSGMVSEAAKLVEEQVSESNKKFVELFESASKNAPAGSEGAVALMKSALTAANTAYDSVSKATKQAVEMAEANMDAATSATIKAANTASSKARKAA</sequence>
<dbReference type="Proteomes" id="UP001329151">
    <property type="component" value="Chromosome"/>
</dbReference>
<dbReference type="Pfam" id="PF09361">
    <property type="entry name" value="Phasin_2"/>
    <property type="match status" value="1"/>
</dbReference>
<evidence type="ECO:0000313" key="3">
    <source>
        <dbReference type="Proteomes" id="UP001329151"/>
    </source>
</evidence>
<accession>A0AA86J7Y3</accession>
<keyword evidence="3" id="KW-1185">Reference proteome</keyword>
<feature type="domain" description="Phasin" evidence="1">
    <location>
        <begin position="6"/>
        <end position="105"/>
    </location>
</feature>